<evidence type="ECO:0000256" key="1">
    <source>
        <dbReference type="SAM" id="Coils"/>
    </source>
</evidence>
<comment type="caution">
    <text evidence="3">The sequence shown here is derived from an EMBL/GenBank/DDBJ whole genome shotgun (WGS) entry which is preliminary data.</text>
</comment>
<evidence type="ECO:0000313" key="4">
    <source>
        <dbReference type="Proteomes" id="UP001165060"/>
    </source>
</evidence>
<feature type="compositionally biased region" description="Polar residues" evidence="2">
    <location>
        <begin position="58"/>
        <end position="68"/>
    </location>
</feature>
<dbReference type="Proteomes" id="UP001165060">
    <property type="component" value="Unassembled WGS sequence"/>
</dbReference>
<name>A0ABQ6N0J0_9STRA</name>
<dbReference type="EMBL" id="BRYB01000757">
    <property type="protein sequence ID" value="GMI36977.1"/>
    <property type="molecule type" value="Genomic_DNA"/>
</dbReference>
<evidence type="ECO:0000313" key="3">
    <source>
        <dbReference type="EMBL" id="GMI36977.1"/>
    </source>
</evidence>
<reference evidence="3 4" key="1">
    <citation type="journal article" date="2023" name="Commun. Biol.">
        <title>Genome analysis of Parmales, the sister group of diatoms, reveals the evolutionary specialization of diatoms from phago-mixotrophs to photoautotrophs.</title>
        <authorList>
            <person name="Ban H."/>
            <person name="Sato S."/>
            <person name="Yoshikawa S."/>
            <person name="Yamada K."/>
            <person name="Nakamura Y."/>
            <person name="Ichinomiya M."/>
            <person name="Sato N."/>
            <person name="Blanc-Mathieu R."/>
            <person name="Endo H."/>
            <person name="Kuwata A."/>
            <person name="Ogata H."/>
        </authorList>
    </citation>
    <scope>NUCLEOTIDE SEQUENCE [LARGE SCALE GENOMIC DNA]</scope>
</reference>
<keyword evidence="1" id="KW-0175">Coiled coil</keyword>
<evidence type="ECO:0008006" key="5">
    <source>
        <dbReference type="Google" id="ProtNLM"/>
    </source>
</evidence>
<gene>
    <name evidence="3" type="ORF">TeGR_g12820</name>
</gene>
<feature type="coiled-coil region" evidence="1">
    <location>
        <begin position="627"/>
        <end position="700"/>
    </location>
</feature>
<accession>A0ABQ6N0J0</accession>
<organism evidence="3 4">
    <name type="scientific">Tetraparma gracilis</name>
    <dbReference type="NCBI Taxonomy" id="2962635"/>
    <lineage>
        <taxon>Eukaryota</taxon>
        <taxon>Sar</taxon>
        <taxon>Stramenopiles</taxon>
        <taxon>Ochrophyta</taxon>
        <taxon>Bolidophyceae</taxon>
        <taxon>Parmales</taxon>
        <taxon>Triparmaceae</taxon>
        <taxon>Tetraparma</taxon>
    </lineage>
</organism>
<sequence>MHLNNALFQPGYLGPSPIPGATLAAERAGAIMRRVNVEKSKTPAERNAETKKRLEETATGSTPRDLTDPSQYRLLDDAFIESLSTVNNSRNDKTTSSERKVAAVSTPDLNDLTFGPLLPFFPASGALADNGHRLPPALLAAAPNLLGPRCCSGLSIRLAFPLTDTGVFPVNHQAGGAGNSHGPPWVQFGGNNERPLQLSKFLKDHANKGPLLCVVPRLRSFLTPLIPQPALLSLLRDPGPRLTTIQFTHATFSKPVQFWAKSKGNFSSYSSVNITSLRRLLSDPTLLLHSDARHSGGGSRTTIGISHAGDRPRLAFVGISVAAANMGHSLCMEEWVVDVWSAENGYALSVGREMNDKMVKKKLPTIGKLVEDLQKDLAKATAQLARKTAELRERTGRDEYTEIKSRTTGVLLSQNGVPSNDVVLKTLSARMRLAVRWERSDSARRQIQLSVRTQYGTFTDVQKREFMRGEVHLNGLAELLRAKGFGKTAQGILLAASEFGHANTHAEYWPVMTVVARGFDALKMADGTSAELEHDFIVSREICSLCRWLFSYTNSVAKATKTGVYVRLTTLTEVPTFKFTSKHSGCSFLTEADTRAYINKDPVLAHSLAAPPSASASDFYKGVLSQNAVLSGRNIALEEEIAELEATAAETKKALRHHENLRTLRAEDIAEDIASETSQLARARAEITVLNNKISEMKRDKNLGLAAGTLAAFLEEKKLGAGVGGVEVGLESAEGDDKMVIDDGAGDVGGGLESAEGADQTTNDAEADEVRRKREWIKSYSDKHAKTYWRNKELGVTLWKQPTCEEMNDPPAAEAKALARKKLQGLLKEKGVASMMAELLANEKMTPEIIGKALEKIIHEKLV</sequence>
<feature type="region of interest" description="Disordered" evidence="2">
    <location>
        <begin position="738"/>
        <end position="767"/>
    </location>
</feature>
<feature type="compositionally biased region" description="Basic and acidic residues" evidence="2">
    <location>
        <begin position="35"/>
        <end position="56"/>
    </location>
</feature>
<feature type="region of interest" description="Disordered" evidence="2">
    <location>
        <begin position="34"/>
        <end position="68"/>
    </location>
</feature>
<keyword evidence="4" id="KW-1185">Reference proteome</keyword>
<protein>
    <recommendedName>
        <fullName evidence="5">WW domain-containing protein</fullName>
    </recommendedName>
</protein>
<evidence type="ECO:0000256" key="2">
    <source>
        <dbReference type="SAM" id="MobiDB-lite"/>
    </source>
</evidence>
<proteinExistence type="predicted"/>